<accession>A0AAV9Z939</accession>
<proteinExistence type="predicted"/>
<organism evidence="2 3">
    <name type="scientific">Favolaschia claudopus</name>
    <dbReference type="NCBI Taxonomy" id="2862362"/>
    <lineage>
        <taxon>Eukaryota</taxon>
        <taxon>Fungi</taxon>
        <taxon>Dikarya</taxon>
        <taxon>Basidiomycota</taxon>
        <taxon>Agaricomycotina</taxon>
        <taxon>Agaricomycetes</taxon>
        <taxon>Agaricomycetidae</taxon>
        <taxon>Agaricales</taxon>
        <taxon>Marasmiineae</taxon>
        <taxon>Mycenaceae</taxon>
        <taxon>Favolaschia</taxon>
    </lineage>
</organism>
<evidence type="ECO:0000313" key="2">
    <source>
        <dbReference type="EMBL" id="KAK6974804.1"/>
    </source>
</evidence>
<reference evidence="2 3" key="1">
    <citation type="journal article" date="2024" name="J Genomics">
        <title>Draft genome sequencing and assembly of Favolaschia claudopus CIRM-BRFM 2984 isolated from oak limbs.</title>
        <authorList>
            <person name="Navarro D."/>
            <person name="Drula E."/>
            <person name="Chaduli D."/>
            <person name="Cazenave R."/>
            <person name="Ahrendt S."/>
            <person name="Wang J."/>
            <person name="Lipzen A."/>
            <person name="Daum C."/>
            <person name="Barry K."/>
            <person name="Grigoriev I.V."/>
            <person name="Favel A."/>
            <person name="Rosso M.N."/>
            <person name="Martin F."/>
        </authorList>
    </citation>
    <scope>NUCLEOTIDE SEQUENCE [LARGE SCALE GENOMIC DNA]</scope>
    <source>
        <strain evidence="2 3">CIRM-BRFM 2984</strain>
    </source>
</reference>
<comment type="caution">
    <text evidence="2">The sequence shown here is derived from an EMBL/GenBank/DDBJ whole genome shotgun (WGS) entry which is preliminary data.</text>
</comment>
<evidence type="ECO:0000313" key="3">
    <source>
        <dbReference type="Proteomes" id="UP001362999"/>
    </source>
</evidence>
<dbReference type="EMBL" id="JAWWNJ010000179">
    <property type="protein sequence ID" value="KAK6974804.1"/>
    <property type="molecule type" value="Genomic_DNA"/>
</dbReference>
<keyword evidence="3" id="KW-1185">Reference proteome</keyword>
<gene>
    <name evidence="2" type="ORF">R3P38DRAFT_2811502</name>
</gene>
<evidence type="ECO:0000256" key="1">
    <source>
        <dbReference type="SAM" id="MobiDB-lite"/>
    </source>
</evidence>
<dbReference type="Proteomes" id="UP001362999">
    <property type="component" value="Unassembled WGS sequence"/>
</dbReference>
<sequence>MTSVIPKKLAPSSQRGSLDPPAKRPSVMYAGKKNEERDGSAPCVECVKDEDEEHATAQCFWHRNLRRDTELRMEVLVTFKIDAPCATSLSDFNRLRQSRLWGAGGMASIHPGNERSTGDLSKAGVRRAVSLIHKWLRVEEHCTGVRRCNTREDEAISTPGTWGASPTVRKRVAFEEFEMRRARRLSAIPAVSDKAIFVELAG</sequence>
<name>A0AAV9Z939_9AGAR</name>
<protein>
    <submittedName>
        <fullName evidence="2">Uncharacterized protein</fullName>
    </submittedName>
</protein>
<feature type="region of interest" description="Disordered" evidence="1">
    <location>
        <begin position="1"/>
        <end position="40"/>
    </location>
</feature>
<dbReference type="AlphaFoldDB" id="A0AAV9Z939"/>